<organism evidence="1">
    <name type="scientific">bioreactor metagenome</name>
    <dbReference type="NCBI Taxonomy" id="1076179"/>
    <lineage>
        <taxon>unclassified sequences</taxon>
        <taxon>metagenomes</taxon>
        <taxon>ecological metagenomes</taxon>
    </lineage>
</organism>
<sequence length="258" mass="29486">MRIACVHFVAHGNADELEHFKRMLFRRLRRHAGFVEEDDFVHLLADGEHRVEARHGLLKDHGDFAPADMQHFRTRHLCDVVAYAVAGSKADLPLHDLALRRLHELHERKTGYGFAATALANDADGLAARNIEAHAVDGLNRADIGIEERMQIVKLHNVVGIAHRCRVFRWRNVFAVHAVLEVAHNLCVLMRNLTLFLHRKVCYVVNTLNLLFLKNLSHCHCRYLFILGSNASRRPSPMKLNPRTVMIMRRPAGTHMFG</sequence>
<protein>
    <submittedName>
        <fullName evidence="1">Uncharacterized protein</fullName>
    </submittedName>
</protein>
<gene>
    <name evidence="1" type="ORF">SDC9_118702</name>
</gene>
<accession>A0A645C278</accession>
<dbReference type="EMBL" id="VSSQ01024299">
    <property type="protein sequence ID" value="MPM71732.1"/>
    <property type="molecule type" value="Genomic_DNA"/>
</dbReference>
<evidence type="ECO:0000313" key="1">
    <source>
        <dbReference type="EMBL" id="MPM71732.1"/>
    </source>
</evidence>
<dbReference type="AlphaFoldDB" id="A0A645C278"/>
<comment type="caution">
    <text evidence="1">The sequence shown here is derived from an EMBL/GenBank/DDBJ whole genome shotgun (WGS) entry which is preliminary data.</text>
</comment>
<proteinExistence type="predicted"/>
<name>A0A645C278_9ZZZZ</name>
<reference evidence="1" key="1">
    <citation type="submission" date="2019-08" db="EMBL/GenBank/DDBJ databases">
        <authorList>
            <person name="Kucharzyk K."/>
            <person name="Murdoch R.W."/>
            <person name="Higgins S."/>
            <person name="Loffler F."/>
        </authorList>
    </citation>
    <scope>NUCLEOTIDE SEQUENCE</scope>
</reference>
<dbReference type="AntiFam" id="ANF00095">
    <property type="entry name" value="Shadow ORF (opposite ABC transporters)"/>
</dbReference>